<evidence type="ECO:0000259" key="7">
    <source>
        <dbReference type="PROSITE" id="PS51686"/>
    </source>
</evidence>
<dbReference type="InterPro" id="IPR031341">
    <property type="entry name" value="Methyltr_RsmF_N"/>
</dbReference>
<dbReference type="InterPro" id="IPR049560">
    <property type="entry name" value="MeTrfase_RsmB-F_NOP2_cat"/>
</dbReference>
<evidence type="ECO:0000313" key="9">
    <source>
        <dbReference type="Proteomes" id="UP000248745"/>
    </source>
</evidence>
<feature type="binding site" evidence="6">
    <location>
        <position position="131"/>
    </location>
    <ligand>
        <name>S-adenosyl-L-methionine</name>
        <dbReference type="ChEBI" id="CHEBI:59789"/>
    </ligand>
</feature>
<evidence type="ECO:0000256" key="4">
    <source>
        <dbReference type="ARBA" id="ARBA00022691"/>
    </source>
</evidence>
<dbReference type="Pfam" id="PF13636">
    <property type="entry name" value="Methyltranf_PUA"/>
    <property type="match status" value="1"/>
</dbReference>
<proteinExistence type="inferred from homology"/>
<evidence type="ECO:0000256" key="5">
    <source>
        <dbReference type="ARBA" id="ARBA00022884"/>
    </source>
</evidence>
<evidence type="ECO:0000256" key="1">
    <source>
        <dbReference type="ARBA" id="ARBA00022490"/>
    </source>
</evidence>
<dbReference type="OrthoDB" id="9810297at2"/>
<dbReference type="EMBL" id="QKTW01000025">
    <property type="protein sequence ID" value="PZF71421.1"/>
    <property type="molecule type" value="Genomic_DNA"/>
</dbReference>
<dbReference type="Proteomes" id="UP000248745">
    <property type="component" value="Unassembled WGS sequence"/>
</dbReference>
<evidence type="ECO:0000256" key="6">
    <source>
        <dbReference type="PROSITE-ProRule" id="PRU01023"/>
    </source>
</evidence>
<comment type="caution">
    <text evidence="8">The sequence shown here is derived from an EMBL/GenBank/DDBJ whole genome shotgun (WGS) entry which is preliminary data.</text>
</comment>
<dbReference type="GO" id="GO:0003723">
    <property type="term" value="F:RNA binding"/>
    <property type="evidence" value="ECO:0007669"/>
    <property type="project" value="UniProtKB-UniRule"/>
</dbReference>
<dbReference type="GO" id="GO:0008173">
    <property type="term" value="F:RNA methyltransferase activity"/>
    <property type="evidence" value="ECO:0007669"/>
    <property type="project" value="InterPro"/>
</dbReference>
<reference evidence="8 9" key="1">
    <citation type="submission" date="2018-06" db="EMBL/GenBank/DDBJ databases">
        <title>Mucibacter soli gen. nov., sp. nov., a new member of the family Chitinophagaceae producing mucin.</title>
        <authorList>
            <person name="Kim M.-K."/>
            <person name="Park S."/>
            <person name="Kim T.-S."/>
            <person name="Joung Y."/>
            <person name="Han J.-H."/>
            <person name="Kim S.B."/>
        </authorList>
    </citation>
    <scope>NUCLEOTIDE SEQUENCE [LARGE SCALE GENOMIC DNA]</scope>
    <source>
        <strain evidence="8 9">R1-15</strain>
    </source>
</reference>
<evidence type="ECO:0000256" key="2">
    <source>
        <dbReference type="ARBA" id="ARBA00022603"/>
    </source>
</evidence>
<feature type="binding site" evidence="6">
    <location>
        <begin position="107"/>
        <end position="113"/>
    </location>
    <ligand>
        <name>S-adenosyl-L-methionine</name>
        <dbReference type="ChEBI" id="CHEBI:59789"/>
    </ligand>
</feature>
<dbReference type="InterPro" id="IPR029063">
    <property type="entry name" value="SAM-dependent_MTases_sf"/>
</dbReference>
<name>A0A2W2A836_9BACT</name>
<comment type="similarity">
    <text evidence="6">Belongs to the class I-like SAM-binding methyltransferase superfamily. RsmB/NOP family.</text>
</comment>
<gene>
    <name evidence="8" type="ORF">DN068_19220</name>
</gene>
<feature type="binding site" evidence="6">
    <location>
        <position position="158"/>
    </location>
    <ligand>
        <name>S-adenosyl-L-methionine</name>
        <dbReference type="ChEBI" id="CHEBI:59789"/>
    </ligand>
</feature>
<dbReference type="Gene3D" id="3.40.50.150">
    <property type="entry name" value="Vaccinia Virus protein VP39"/>
    <property type="match status" value="1"/>
</dbReference>
<keyword evidence="1" id="KW-0963">Cytoplasm</keyword>
<feature type="binding site" evidence="6">
    <location>
        <position position="175"/>
    </location>
    <ligand>
        <name>S-adenosyl-L-methionine</name>
        <dbReference type="ChEBI" id="CHEBI:59789"/>
    </ligand>
</feature>
<feature type="domain" description="SAM-dependent MTase RsmB/NOP-type" evidence="7">
    <location>
        <begin position="1"/>
        <end position="294"/>
    </location>
</feature>
<evidence type="ECO:0000313" key="8">
    <source>
        <dbReference type="EMBL" id="PZF71421.1"/>
    </source>
</evidence>
<dbReference type="Pfam" id="PF17125">
    <property type="entry name" value="Methyltr_RsmF_N"/>
    <property type="match status" value="1"/>
</dbReference>
<dbReference type="PRINTS" id="PR02008">
    <property type="entry name" value="RCMTFAMILY"/>
</dbReference>
<dbReference type="InterPro" id="IPR023267">
    <property type="entry name" value="RCMT"/>
</dbReference>
<accession>A0A2W2A836</accession>
<keyword evidence="2 6" id="KW-0489">Methyltransferase</keyword>
<dbReference type="CDD" id="cd02440">
    <property type="entry name" value="AdoMet_MTases"/>
    <property type="match status" value="1"/>
</dbReference>
<dbReference type="AlphaFoldDB" id="A0A2W2A836"/>
<dbReference type="Pfam" id="PF01189">
    <property type="entry name" value="Methyltr_RsmB-F"/>
    <property type="match status" value="1"/>
</dbReference>
<dbReference type="GO" id="GO:0001510">
    <property type="term" value="P:RNA methylation"/>
    <property type="evidence" value="ECO:0007669"/>
    <property type="project" value="InterPro"/>
</dbReference>
<organism evidence="8 9">
    <name type="scientific">Taibaiella soli</name>
    <dbReference type="NCBI Taxonomy" id="1649169"/>
    <lineage>
        <taxon>Bacteria</taxon>
        <taxon>Pseudomonadati</taxon>
        <taxon>Bacteroidota</taxon>
        <taxon>Chitinophagia</taxon>
        <taxon>Chitinophagales</taxon>
        <taxon>Chitinophagaceae</taxon>
        <taxon>Taibaiella</taxon>
    </lineage>
</organism>
<dbReference type="InterPro" id="IPR001678">
    <property type="entry name" value="MeTrfase_RsmB-F_NOP2_dom"/>
</dbReference>
<dbReference type="SUPFAM" id="SSF53335">
    <property type="entry name" value="S-adenosyl-L-methionine-dependent methyltransferases"/>
    <property type="match status" value="1"/>
</dbReference>
<keyword evidence="3 6" id="KW-0808">Transferase</keyword>
<keyword evidence="5 6" id="KW-0694">RNA-binding</keyword>
<dbReference type="RefSeq" id="WP_111000567.1">
    <property type="nucleotide sequence ID" value="NZ_QKTW01000025.1"/>
</dbReference>
<sequence length="455" mass="51417">MSIPASLIHDLQSVKGFDEKAFLAAHQLPAVTSVRLHPVKQMQSLVRNAIVPWCAEGRVLPERPVFTLDPAYHAGAYYVQEASSMFLDYLFRAVYPERDKLRVLDLCAAPGGKSTLLASALTGESLLVSNEVIRTRASILEENMTRWGFMNTWVTSNDPRDFGKLEGYFDAIVVDAPCSGSGLFRKDARALEEWSENNVALCSQRQQRILADVWPALKEEGVLFYATCSYSPEEDEQILDWLAETYEVETLDIDVPENWNVVKTYSAQGKMAGYRFMPHLVKGEGFFIAAIRKKDETDEIRAPKFKTLHNKTVHAQTTSLLKPGVDYLCLPGKEEFFAINSVHEADFHILSKAVYLRKTGITLGSPTAKEWLPAHELAMSIDIHPDIAKIELEKEQALRFLKKEDFGVDAAPKGWLLVTYKGWGLGWVKSLGNRFNNYLPKHWRIRMDISDADWA</sequence>
<protein>
    <submittedName>
        <fullName evidence="8">RNA methyltransferase</fullName>
    </submittedName>
</protein>
<dbReference type="PANTHER" id="PTHR22807">
    <property type="entry name" value="NOP2 YEAST -RELATED NOL1/NOP2/FMU SUN DOMAIN-CONTAINING"/>
    <property type="match status" value="1"/>
</dbReference>
<keyword evidence="9" id="KW-1185">Reference proteome</keyword>
<evidence type="ECO:0000256" key="3">
    <source>
        <dbReference type="ARBA" id="ARBA00022679"/>
    </source>
</evidence>
<keyword evidence="4 6" id="KW-0949">S-adenosyl-L-methionine</keyword>
<feature type="active site" description="Nucleophile" evidence="6">
    <location>
        <position position="228"/>
    </location>
</feature>
<dbReference type="InterPro" id="IPR027391">
    <property type="entry name" value="Nol1_Nop2_Fmu_2"/>
</dbReference>
<dbReference type="Gene3D" id="2.30.130.60">
    <property type="match status" value="1"/>
</dbReference>
<dbReference type="Gene3D" id="3.30.70.1170">
    <property type="entry name" value="Sun protein, domain 3"/>
    <property type="match status" value="1"/>
</dbReference>
<dbReference type="PANTHER" id="PTHR22807:SF30">
    <property type="entry name" value="28S RRNA (CYTOSINE(4447)-C(5))-METHYLTRANSFERASE-RELATED"/>
    <property type="match status" value="1"/>
</dbReference>
<dbReference type="PROSITE" id="PS51686">
    <property type="entry name" value="SAM_MT_RSMB_NOP"/>
    <property type="match status" value="1"/>
</dbReference>